<dbReference type="PANTHER" id="PTHR12608">
    <property type="entry name" value="TRANSMEMBRANE PROTEIN HTP-1 RELATED"/>
    <property type="match status" value="1"/>
</dbReference>
<evidence type="ECO:0000256" key="1">
    <source>
        <dbReference type="ARBA" id="ARBA00004141"/>
    </source>
</evidence>
<dbReference type="EMBL" id="JARYGZ010000003">
    <property type="protein sequence ID" value="MDH7640572.1"/>
    <property type="molecule type" value="Genomic_DNA"/>
</dbReference>
<sequence>MDALVPAFIIALLAEFGDRTQLLAMALGDRYRRSGAVIAGIALAAILNMAIAGAIGMEIAAYIPHRPVQLLTGIALILAASGVAFRVKAPPTVETWRLGAFLSSAGAFFILAFGDKTQFAIGALAAGSGYPWLAAAGGAAGVTVANVPAAILGERWPQVAPLRWARIAAGILLGLAGIVLIIMALQIG</sequence>
<organism evidence="7 8">
    <name type="scientific">Sphingomonas oryzagri</name>
    <dbReference type="NCBI Taxonomy" id="3042314"/>
    <lineage>
        <taxon>Bacteria</taxon>
        <taxon>Pseudomonadati</taxon>
        <taxon>Pseudomonadota</taxon>
        <taxon>Alphaproteobacteria</taxon>
        <taxon>Sphingomonadales</taxon>
        <taxon>Sphingomonadaceae</taxon>
        <taxon>Sphingomonas</taxon>
    </lineage>
</organism>
<evidence type="ECO:0000313" key="8">
    <source>
        <dbReference type="Proteomes" id="UP001160625"/>
    </source>
</evidence>
<evidence type="ECO:0000313" key="7">
    <source>
        <dbReference type="EMBL" id="MDH7640572.1"/>
    </source>
</evidence>
<dbReference type="PANTHER" id="PTHR12608:SF1">
    <property type="entry name" value="TRANSMEMBRANE PROTEIN 165"/>
    <property type="match status" value="1"/>
</dbReference>
<dbReference type="InterPro" id="IPR001727">
    <property type="entry name" value="GDT1-like"/>
</dbReference>
<dbReference type="RefSeq" id="WP_281045929.1">
    <property type="nucleotide sequence ID" value="NZ_JARYGZ010000003.1"/>
</dbReference>
<keyword evidence="8" id="KW-1185">Reference proteome</keyword>
<gene>
    <name evidence="7" type="ORF">QGN17_17700</name>
</gene>
<feature type="transmembrane region" description="Helical" evidence="6">
    <location>
        <begin position="95"/>
        <end position="114"/>
    </location>
</feature>
<feature type="transmembrane region" description="Helical" evidence="6">
    <location>
        <begin position="36"/>
        <end position="56"/>
    </location>
</feature>
<comment type="subcellular location">
    <subcellularLocation>
        <location evidence="1 6">Membrane</location>
        <topology evidence="1 6">Multi-pass membrane protein</topology>
    </subcellularLocation>
</comment>
<keyword evidence="3 6" id="KW-0812">Transmembrane</keyword>
<feature type="transmembrane region" description="Helical" evidence="6">
    <location>
        <begin position="68"/>
        <end position="89"/>
    </location>
</feature>
<proteinExistence type="inferred from homology"/>
<evidence type="ECO:0000256" key="2">
    <source>
        <dbReference type="ARBA" id="ARBA00009190"/>
    </source>
</evidence>
<dbReference type="Pfam" id="PF01169">
    <property type="entry name" value="GDT1"/>
    <property type="match status" value="2"/>
</dbReference>
<evidence type="ECO:0000256" key="4">
    <source>
        <dbReference type="ARBA" id="ARBA00022989"/>
    </source>
</evidence>
<dbReference type="Proteomes" id="UP001160625">
    <property type="component" value="Unassembled WGS sequence"/>
</dbReference>
<keyword evidence="4 6" id="KW-1133">Transmembrane helix</keyword>
<accession>A0ABT6N629</accession>
<feature type="transmembrane region" description="Helical" evidence="6">
    <location>
        <begin position="164"/>
        <end position="185"/>
    </location>
</feature>
<feature type="transmembrane region" description="Helical" evidence="6">
    <location>
        <begin position="121"/>
        <end position="144"/>
    </location>
</feature>
<evidence type="ECO:0000256" key="5">
    <source>
        <dbReference type="ARBA" id="ARBA00023136"/>
    </source>
</evidence>
<evidence type="ECO:0000256" key="3">
    <source>
        <dbReference type="ARBA" id="ARBA00022692"/>
    </source>
</evidence>
<reference evidence="7" key="1">
    <citation type="submission" date="2023-04" db="EMBL/GenBank/DDBJ databases">
        <title>Sphingomonas sp. MAHUQ-71 isolated from rice field.</title>
        <authorList>
            <person name="Huq M.A."/>
        </authorList>
    </citation>
    <scope>NUCLEOTIDE SEQUENCE</scope>
    <source>
        <strain evidence="7">MAHUQ-71</strain>
    </source>
</reference>
<evidence type="ECO:0000256" key="6">
    <source>
        <dbReference type="RuleBase" id="RU365102"/>
    </source>
</evidence>
<comment type="similarity">
    <text evidence="2 6">Belongs to the GDT1 family.</text>
</comment>
<name>A0ABT6N629_9SPHN</name>
<keyword evidence="5 6" id="KW-0472">Membrane</keyword>
<protein>
    <recommendedName>
        <fullName evidence="6">GDT1 family protein</fullName>
    </recommendedName>
</protein>
<comment type="caution">
    <text evidence="7">The sequence shown here is derived from an EMBL/GenBank/DDBJ whole genome shotgun (WGS) entry which is preliminary data.</text>
</comment>